<organism evidence="2 3">
    <name type="scientific">Pantoea vagans</name>
    <dbReference type="NCBI Taxonomy" id="470934"/>
    <lineage>
        <taxon>Bacteria</taxon>
        <taxon>Pseudomonadati</taxon>
        <taxon>Pseudomonadota</taxon>
        <taxon>Gammaproteobacteria</taxon>
        <taxon>Enterobacterales</taxon>
        <taxon>Erwiniaceae</taxon>
        <taxon>Pantoea</taxon>
    </lineage>
</organism>
<dbReference type="RefSeq" id="WP_147789094.1">
    <property type="nucleotide sequence ID" value="NZ_RCNL01000003.1"/>
</dbReference>
<proteinExistence type="predicted"/>
<feature type="signal peptide" evidence="1">
    <location>
        <begin position="1"/>
        <end position="18"/>
    </location>
</feature>
<evidence type="ECO:0000256" key="1">
    <source>
        <dbReference type="SAM" id="SignalP"/>
    </source>
</evidence>
<evidence type="ECO:0000313" key="2">
    <source>
        <dbReference type="EMBL" id="TXL79002.1"/>
    </source>
</evidence>
<sequence length="129" mass="14251">MKKILFALAVVALVGCQAKHTGGVTSNPNKHASEVNSNTQKYINQVGTVDVPTYKLMKADLSHGGECTVYVQQRHGESKPVRFWADENNDPSKCQRVVSSILNNFAKMKFPVKPADVPEINALHYRIGK</sequence>
<gene>
    <name evidence="2" type="ORF">D9O29_08810</name>
</gene>
<evidence type="ECO:0008006" key="4">
    <source>
        <dbReference type="Google" id="ProtNLM"/>
    </source>
</evidence>
<dbReference type="EMBL" id="RCNL01000003">
    <property type="protein sequence ID" value="TXL79002.1"/>
    <property type="molecule type" value="Genomic_DNA"/>
</dbReference>
<comment type="caution">
    <text evidence="2">The sequence shown here is derived from an EMBL/GenBank/DDBJ whole genome shotgun (WGS) entry which is preliminary data.</text>
</comment>
<protein>
    <recommendedName>
        <fullName evidence="4">Cell envelope integrity protein TolA</fullName>
    </recommendedName>
</protein>
<evidence type="ECO:0000313" key="3">
    <source>
        <dbReference type="Proteomes" id="UP000426772"/>
    </source>
</evidence>
<keyword evidence="1" id="KW-0732">Signal</keyword>
<name>A0ABY3LGS3_9GAMM</name>
<dbReference type="PROSITE" id="PS51257">
    <property type="entry name" value="PROKAR_LIPOPROTEIN"/>
    <property type="match status" value="1"/>
</dbReference>
<keyword evidence="3" id="KW-1185">Reference proteome</keyword>
<accession>A0ABY3LGS3</accession>
<reference evidence="2 3" key="1">
    <citation type="submission" date="2018-10" db="EMBL/GenBank/DDBJ databases">
        <title>Draft genome sequence of Pantoea vagans isolated from corpses of the sugarcane aphid Melanaphis sacchari Zehntner.</title>
        <authorList>
            <person name="Toledo E."/>
            <person name="Pena G."/>
            <person name="Lozano L."/>
        </authorList>
    </citation>
    <scope>NUCLEOTIDE SEQUENCE [LARGE SCALE GENOMIC DNA]</scope>
    <source>
        <strain evidence="2 3">ET-90</strain>
    </source>
</reference>
<dbReference type="Proteomes" id="UP000426772">
    <property type="component" value="Unassembled WGS sequence"/>
</dbReference>
<feature type="chain" id="PRO_5045582203" description="Cell envelope integrity protein TolA" evidence="1">
    <location>
        <begin position="19"/>
        <end position="129"/>
    </location>
</feature>